<comment type="caution">
    <text evidence="1">The sequence shown here is derived from an EMBL/GenBank/DDBJ whole genome shotgun (WGS) entry which is preliminary data.</text>
</comment>
<organism evidence="1 2">
    <name type="scientific">Bifidobacterium catenulatum</name>
    <dbReference type="NCBI Taxonomy" id="1686"/>
    <lineage>
        <taxon>Bacteria</taxon>
        <taxon>Bacillati</taxon>
        <taxon>Actinomycetota</taxon>
        <taxon>Actinomycetes</taxon>
        <taxon>Bifidobacteriales</taxon>
        <taxon>Bifidobacteriaceae</taxon>
        <taxon>Bifidobacterium</taxon>
    </lineage>
</organism>
<sequence>KSLTPVLHYQSVAGEYGPGHNSFFRDDLGNLWIAFHGEVSYESRERCAGIRRVHFDVDGRPRFNLSANRDVNLALRNVSIHVTVK</sequence>
<proteinExistence type="predicted"/>
<name>A0A1V8PLH6_9BIFI</name>
<dbReference type="SUPFAM" id="SSF75005">
    <property type="entry name" value="Arabinanase/levansucrase/invertase"/>
    <property type="match status" value="1"/>
</dbReference>
<dbReference type="Proteomes" id="UP000192666">
    <property type="component" value="Unassembled WGS sequence"/>
</dbReference>
<dbReference type="EMBL" id="NAQA01000011">
    <property type="protein sequence ID" value="OQM49480.1"/>
    <property type="molecule type" value="Genomic_DNA"/>
</dbReference>
<feature type="non-terminal residue" evidence="1">
    <location>
        <position position="1"/>
    </location>
</feature>
<evidence type="ECO:0000313" key="1">
    <source>
        <dbReference type="EMBL" id="OQM49480.1"/>
    </source>
</evidence>
<dbReference type="Gene3D" id="2.115.10.20">
    <property type="entry name" value="Glycosyl hydrolase domain, family 43"/>
    <property type="match status" value="1"/>
</dbReference>
<evidence type="ECO:0000313" key="2">
    <source>
        <dbReference type="Proteomes" id="UP000192666"/>
    </source>
</evidence>
<gene>
    <name evidence="1" type="ORF">B5782_1753</name>
</gene>
<accession>A0A1V8PLH6</accession>
<dbReference type="InterPro" id="IPR023296">
    <property type="entry name" value="Glyco_hydro_beta-prop_sf"/>
</dbReference>
<keyword evidence="1" id="KW-0378">Hydrolase</keyword>
<dbReference type="AlphaFoldDB" id="A0A1V8PLH6"/>
<reference evidence="1 2" key="1">
    <citation type="submission" date="2017-03" db="EMBL/GenBank/DDBJ databases">
        <title>Maternal inheritance of bifidobacteria.</title>
        <authorList>
            <person name="Lugli G.A."/>
            <person name="Duranti S."/>
            <person name="Milani C."/>
            <person name="Mancabelli L."/>
        </authorList>
    </citation>
    <scope>NUCLEOTIDE SEQUENCE [LARGE SCALE GENOMIC DNA]</scope>
    <source>
        <strain evidence="1 2">1899B</strain>
    </source>
</reference>
<dbReference type="RefSeq" id="WP_201789849.1">
    <property type="nucleotide sequence ID" value="NZ_NAQA01000011.1"/>
</dbReference>
<dbReference type="GO" id="GO:0016787">
    <property type="term" value="F:hydrolase activity"/>
    <property type="evidence" value="ECO:0007669"/>
    <property type="project" value="UniProtKB-KW"/>
</dbReference>
<protein>
    <submittedName>
        <fullName evidence="1">Glycosyl hydrolase</fullName>
    </submittedName>
</protein>